<dbReference type="EMBL" id="BSPQ01000002">
    <property type="protein sequence ID" value="GLS89882.1"/>
    <property type="molecule type" value="Genomic_DNA"/>
</dbReference>
<dbReference type="PROSITE" id="PS50979">
    <property type="entry name" value="BC"/>
    <property type="match status" value="1"/>
</dbReference>
<evidence type="ECO:0000313" key="12">
    <source>
        <dbReference type="Proteomes" id="UP001157353"/>
    </source>
</evidence>
<dbReference type="InterPro" id="IPR000089">
    <property type="entry name" value="Biotin_lipoyl"/>
</dbReference>
<dbReference type="InterPro" id="IPR005481">
    <property type="entry name" value="BC-like_N"/>
</dbReference>
<dbReference type="NCBIfam" id="TIGR00724">
    <property type="entry name" value="urea_amlyse_rel"/>
    <property type="match status" value="1"/>
</dbReference>
<dbReference type="InterPro" id="IPR029000">
    <property type="entry name" value="Cyclophilin-like_dom_sf"/>
</dbReference>
<dbReference type="SMART" id="SM00878">
    <property type="entry name" value="Biotin_carb_C"/>
    <property type="match status" value="1"/>
</dbReference>
<keyword evidence="5 7" id="KW-0067">ATP-binding</keyword>
<organism evidence="11 12">
    <name type="scientific">Psychromonas marina</name>
    <dbReference type="NCBI Taxonomy" id="88364"/>
    <lineage>
        <taxon>Bacteria</taxon>
        <taxon>Pseudomonadati</taxon>
        <taxon>Pseudomonadota</taxon>
        <taxon>Gammaproteobacteria</taxon>
        <taxon>Alteromonadales</taxon>
        <taxon>Psychromonadaceae</taxon>
        <taxon>Psychromonas</taxon>
    </lineage>
</organism>
<dbReference type="Proteomes" id="UP001157353">
    <property type="component" value="Unassembled WGS sequence"/>
</dbReference>
<dbReference type="SUPFAM" id="SSF51230">
    <property type="entry name" value="Single hybrid motif"/>
    <property type="match status" value="1"/>
</dbReference>
<keyword evidence="4" id="KW-0378">Hydrolase</keyword>
<dbReference type="SUPFAM" id="SSF51246">
    <property type="entry name" value="Rudiment single hybrid motif"/>
    <property type="match status" value="1"/>
</dbReference>
<comment type="caution">
    <text evidence="11">The sequence shown here is derived from an EMBL/GenBank/DDBJ whole genome shotgun (WGS) entry which is preliminary data.</text>
</comment>
<dbReference type="InterPro" id="IPR014084">
    <property type="entry name" value="Urea_COase"/>
</dbReference>
<dbReference type="SUPFAM" id="SSF160467">
    <property type="entry name" value="PH0987 N-terminal domain-like"/>
    <property type="match status" value="1"/>
</dbReference>
<dbReference type="PANTHER" id="PTHR18866:SF128">
    <property type="entry name" value="UREA AMIDOLYASE"/>
    <property type="match status" value="1"/>
</dbReference>
<keyword evidence="6" id="KW-0092">Biotin</keyword>
<dbReference type="PROSITE" id="PS00867">
    <property type="entry name" value="CPSASE_2"/>
    <property type="match status" value="1"/>
</dbReference>
<dbReference type="Pfam" id="PF02786">
    <property type="entry name" value="CPSase_L_D2"/>
    <property type="match status" value="1"/>
</dbReference>
<evidence type="ECO:0000256" key="3">
    <source>
        <dbReference type="ARBA" id="ARBA00022741"/>
    </source>
</evidence>
<evidence type="ECO:0000256" key="1">
    <source>
        <dbReference type="ARBA" id="ARBA00001953"/>
    </source>
</evidence>
<dbReference type="SUPFAM" id="SSF50891">
    <property type="entry name" value="Cyclophilin-like"/>
    <property type="match status" value="2"/>
</dbReference>
<dbReference type="PROSITE" id="PS00866">
    <property type="entry name" value="CPSASE_1"/>
    <property type="match status" value="1"/>
</dbReference>
<comment type="cofactor">
    <cofactor evidence="1">
        <name>biotin</name>
        <dbReference type="ChEBI" id="CHEBI:57586"/>
    </cofactor>
</comment>
<evidence type="ECO:0000256" key="5">
    <source>
        <dbReference type="ARBA" id="ARBA00022840"/>
    </source>
</evidence>
<dbReference type="InterPro" id="IPR050856">
    <property type="entry name" value="Biotin_carboxylase_complex"/>
</dbReference>
<dbReference type="InterPro" id="IPR001882">
    <property type="entry name" value="Biotin_BS"/>
</dbReference>
<dbReference type="Pfam" id="PF02785">
    <property type="entry name" value="Biotin_carb_C"/>
    <property type="match status" value="1"/>
</dbReference>
<dbReference type="SUPFAM" id="SSF56059">
    <property type="entry name" value="Glutathione synthetase ATP-binding domain-like"/>
    <property type="match status" value="1"/>
</dbReference>
<feature type="domain" description="Biotin carboxylation" evidence="10">
    <location>
        <begin position="9"/>
        <end position="459"/>
    </location>
</feature>
<dbReference type="Pfam" id="PF02682">
    <property type="entry name" value="CT_C_D"/>
    <property type="match status" value="1"/>
</dbReference>
<evidence type="ECO:0000256" key="4">
    <source>
        <dbReference type="ARBA" id="ARBA00022801"/>
    </source>
</evidence>
<dbReference type="RefSeq" id="WP_284203007.1">
    <property type="nucleotide sequence ID" value="NZ_BSPQ01000002.1"/>
</dbReference>
<dbReference type="InterPro" id="IPR003833">
    <property type="entry name" value="CT_C_D"/>
</dbReference>
<protein>
    <submittedName>
        <fullName evidence="11">Urea carboxylase</fullName>
    </submittedName>
</protein>
<dbReference type="InterPro" id="IPR011053">
    <property type="entry name" value="Single_hybrid_motif"/>
</dbReference>
<dbReference type="PROSITE" id="PS50975">
    <property type="entry name" value="ATP_GRASP"/>
    <property type="match status" value="1"/>
</dbReference>
<evidence type="ECO:0000256" key="6">
    <source>
        <dbReference type="ARBA" id="ARBA00023267"/>
    </source>
</evidence>
<evidence type="ECO:0000259" key="9">
    <source>
        <dbReference type="PROSITE" id="PS50975"/>
    </source>
</evidence>
<dbReference type="SMART" id="SM00797">
    <property type="entry name" value="AHS2"/>
    <property type="match status" value="1"/>
</dbReference>
<proteinExistence type="predicted"/>
<dbReference type="SMART" id="SM00796">
    <property type="entry name" value="AHS1"/>
    <property type="match status" value="1"/>
</dbReference>
<keyword evidence="2" id="KW-0436">Ligase</keyword>
<evidence type="ECO:0000313" key="11">
    <source>
        <dbReference type="EMBL" id="GLS89882.1"/>
    </source>
</evidence>
<reference evidence="12" key="1">
    <citation type="journal article" date="2019" name="Int. J. Syst. Evol. Microbiol.">
        <title>The Global Catalogue of Microorganisms (GCM) 10K type strain sequencing project: providing services to taxonomists for standard genome sequencing and annotation.</title>
        <authorList>
            <consortium name="The Broad Institute Genomics Platform"/>
            <consortium name="The Broad Institute Genome Sequencing Center for Infectious Disease"/>
            <person name="Wu L."/>
            <person name="Ma J."/>
        </authorList>
    </citation>
    <scope>NUCLEOTIDE SEQUENCE [LARGE SCALE GENOMIC DNA]</scope>
    <source>
        <strain evidence="12">NBRC 103166</strain>
    </source>
</reference>
<feature type="domain" description="ATP-grasp" evidence="9">
    <location>
        <begin position="128"/>
        <end position="325"/>
    </location>
</feature>
<dbReference type="InterPro" id="IPR011761">
    <property type="entry name" value="ATP-grasp"/>
</dbReference>
<dbReference type="InterPro" id="IPR005482">
    <property type="entry name" value="Biotin_COase_C"/>
</dbReference>
<dbReference type="PANTHER" id="PTHR18866">
    <property type="entry name" value="CARBOXYLASE:PYRUVATE/ACETYL-COA/PROPIONYL-COA CARBOXYLASE"/>
    <property type="match status" value="1"/>
</dbReference>
<feature type="domain" description="Lipoyl-binding" evidence="8">
    <location>
        <begin position="1129"/>
        <end position="1207"/>
    </location>
</feature>
<dbReference type="Gene3D" id="3.30.1360.40">
    <property type="match status" value="1"/>
</dbReference>
<dbReference type="Pfam" id="PF00364">
    <property type="entry name" value="Biotin_lipoyl"/>
    <property type="match status" value="1"/>
</dbReference>
<keyword evidence="12" id="KW-1185">Reference proteome</keyword>
<evidence type="ECO:0000259" key="10">
    <source>
        <dbReference type="PROSITE" id="PS50979"/>
    </source>
</evidence>
<dbReference type="Pfam" id="PF02626">
    <property type="entry name" value="CT_A_B"/>
    <property type="match status" value="1"/>
</dbReference>
<dbReference type="CDD" id="cd06850">
    <property type="entry name" value="biotinyl_domain"/>
    <property type="match status" value="1"/>
</dbReference>
<sequence>MPIKTPAKMFTKVLIANRGAIACRIIRTLSAMGIESVSIYSLADADSLHVSQADHAFSLGEGGAKQTYLDIDKVIAIAKQCGAQAIHPGYGFLSENVEFVAACEKNDLVFLGPTSEQMLQFGLKHRAREIAEQANVPLLPGSDLLADIDDALKCAEKIGYPVMLKSTAGGGGIGMQRCNSALELSQAYDSVKRLSENNFSNSALFLEKFIVQARHIEVQVFGDGEGHAIALGERDCSAQRRNQKVIEECPAPNLDETLRQQLHSTATRLAASVNYRSAGTVEFVFDQQAQQFYFLEVNTRLQVEHGVTELVYNVDLVNWMVSLAAQQLAPLTEIEKQLVANGHAIQVRLYAEDANKDFQPSAGLISHINWATEVEQGTLRLDHWLESGTEVSPFFDPMLAKVICHSETRQQALSGLKQALLSSEVYGIETNKDYLHQLLSSEVVVDGLLLTQTLNEFVYAPCSIDLLSAGTQTTIQDYPGRQGYWDIGVPPSGPMDSVSFRLANTLLGNSEQSAALEITVSGPSLRFNSATRFVLTGATIAATLDDVVIKNGDVINVNGGQTLNLGNIEGAGSRCYLAVQGGIQCPDYLGSKSTFTLGQFGGHAGRALRTGDVLHIEPMPEIEPTPAMVSTQLPEISDQWTIRVIYGPHGAPDFFCPEDIDAFFDATWKVHFNSSRTGVRLMGPKPKWARNDGGEAGLHPSNIHDNAYAVGTIDFTGDMPVILGPDGPSLGGFVCPVTIIKADLWKVGQLKAGANIRFQAVSIDDAQQLEIAQIEQLKAGQYIEQQAPTQLPDSAIIKQIDKTELNEQVVYRASGEDYLLVEYGQQVLDVALRFRVHALMLKLQEMNVMGIAELTPGIRSLQVHYDNLQLPLKQLLQCLAEAEQALGDISQLTVPSRIVHIPLSWDDYATRLAIKKYDELVRKDAPWCPDNIEFIRRINGLDSVDEVKEIVFNASYLVMGLGDVYLGAPVATPLDPRHRLVTTKYNPARTWTPENAVGIGGAYLCVYGMEGPGGYQFVGRTLQMWNRYRKTTEFTKPWLLRFFDQIKFYPVSSEELTQIRHDFPRGDYPLKIEETTFSLADYQQQLVDNQESIVSFKDKQQKAFEAERLQWQKSGQANFVAEEMTQVETDVAALTTEQRGVDSHVAGNIWKVLVKPGEQVKAGQPLLVLEAMKMEIEVVSPSAGIVAGVVQKEGAQVHAGQRLLILEKAS</sequence>
<dbReference type="Pfam" id="PF00289">
    <property type="entry name" value="Biotin_carb_N"/>
    <property type="match status" value="1"/>
</dbReference>
<dbReference type="PROSITE" id="PS50968">
    <property type="entry name" value="BIOTINYL_LIPOYL"/>
    <property type="match status" value="1"/>
</dbReference>
<evidence type="ECO:0000259" key="8">
    <source>
        <dbReference type="PROSITE" id="PS50968"/>
    </source>
</evidence>
<accession>A0ABQ6DXP3</accession>
<dbReference type="InterPro" id="IPR003778">
    <property type="entry name" value="CT_A_B"/>
</dbReference>
<dbReference type="NCBIfam" id="TIGR02712">
    <property type="entry name" value="urea_carbox"/>
    <property type="match status" value="1"/>
</dbReference>
<dbReference type="InterPro" id="IPR005479">
    <property type="entry name" value="CPAse_ATP-bd"/>
</dbReference>
<dbReference type="InterPro" id="IPR016185">
    <property type="entry name" value="PreATP-grasp_dom_sf"/>
</dbReference>
<evidence type="ECO:0000256" key="2">
    <source>
        <dbReference type="ARBA" id="ARBA00022598"/>
    </source>
</evidence>
<dbReference type="PROSITE" id="PS00188">
    <property type="entry name" value="BIOTIN"/>
    <property type="match status" value="1"/>
</dbReference>
<dbReference type="Gene3D" id="2.40.100.10">
    <property type="entry name" value="Cyclophilin-like"/>
    <property type="match status" value="2"/>
</dbReference>
<dbReference type="InterPro" id="IPR011764">
    <property type="entry name" value="Biotin_carboxylation_dom"/>
</dbReference>
<gene>
    <name evidence="11" type="ORF">GCM10007916_09490</name>
</gene>
<dbReference type="InterPro" id="IPR011054">
    <property type="entry name" value="Rudment_hybrid_motif"/>
</dbReference>
<dbReference type="Gene3D" id="2.40.50.100">
    <property type="match status" value="1"/>
</dbReference>
<dbReference type="Gene3D" id="3.30.470.20">
    <property type="entry name" value="ATP-grasp fold, B domain"/>
    <property type="match status" value="1"/>
</dbReference>
<name>A0ABQ6DXP3_9GAMM</name>
<evidence type="ECO:0000256" key="7">
    <source>
        <dbReference type="PROSITE-ProRule" id="PRU00409"/>
    </source>
</evidence>
<dbReference type="SUPFAM" id="SSF52440">
    <property type="entry name" value="PreATP-grasp domain"/>
    <property type="match status" value="1"/>
</dbReference>
<keyword evidence="3 7" id="KW-0547">Nucleotide-binding</keyword>